<gene>
    <name evidence="2" type="ORF">NDU88_000803</name>
</gene>
<accession>A0AAV7WJ27</accession>
<keyword evidence="3" id="KW-1185">Reference proteome</keyword>
<evidence type="ECO:0000256" key="1">
    <source>
        <dbReference type="SAM" id="MobiDB-lite"/>
    </source>
</evidence>
<feature type="region of interest" description="Disordered" evidence="1">
    <location>
        <begin position="1"/>
        <end position="43"/>
    </location>
</feature>
<evidence type="ECO:0000313" key="3">
    <source>
        <dbReference type="Proteomes" id="UP001066276"/>
    </source>
</evidence>
<sequence>MLRRSPLPEAGTPRPQQESLSGGSSTPLLVPAHAPDSGMSWDHPVALRAQGGQMEVVALAWLSQKPPYCCLIQQPACSIAELERILRSH</sequence>
<evidence type="ECO:0000313" key="2">
    <source>
        <dbReference type="EMBL" id="KAJ1213164.1"/>
    </source>
</evidence>
<name>A0AAV7WJ27_PLEWA</name>
<organism evidence="2 3">
    <name type="scientific">Pleurodeles waltl</name>
    <name type="common">Iberian ribbed newt</name>
    <dbReference type="NCBI Taxonomy" id="8319"/>
    <lineage>
        <taxon>Eukaryota</taxon>
        <taxon>Metazoa</taxon>
        <taxon>Chordata</taxon>
        <taxon>Craniata</taxon>
        <taxon>Vertebrata</taxon>
        <taxon>Euteleostomi</taxon>
        <taxon>Amphibia</taxon>
        <taxon>Batrachia</taxon>
        <taxon>Caudata</taxon>
        <taxon>Salamandroidea</taxon>
        <taxon>Salamandridae</taxon>
        <taxon>Pleurodelinae</taxon>
        <taxon>Pleurodeles</taxon>
    </lineage>
</organism>
<proteinExistence type="predicted"/>
<reference evidence="2" key="1">
    <citation type="journal article" date="2022" name="bioRxiv">
        <title>Sequencing and chromosome-scale assembly of the giantPleurodeles waltlgenome.</title>
        <authorList>
            <person name="Brown T."/>
            <person name="Elewa A."/>
            <person name="Iarovenko S."/>
            <person name="Subramanian E."/>
            <person name="Araus A.J."/>
            <person name="Petzold A."/>
            <person name="Susuki M."/>
            <person name="Suzuki K.-i.T."/>
            <person name="Hayashi T."/>
            <person name="Toyoda A."/>
            <person name="Oliveira C."/>
            <person name="Osipova E."/>
            <person name="Leigh N.D."/>
            <person name="Simon A."/>
            <person name="Yun M.H."/>
        </authorList>
    </citation>
    <scope>NUCLEOTIDE SEQUENCE</scope>
    <source>
        <strain evidence="2">20211129_DDA</strain>
        <tissue evidence="2">Liver</tissue>
    </source>
</reference>
<protein>
    <submittedName>
        <fullName evidence="2">Uncharacterized protein</fullName>
    </submittedName>
</protein>
<dbReference type="AlphaFoldDB" id="A0AAV7WJ27"/>
<comment type="caution">
    <text evidence="2">The sequence shown here is derived from an EMBL/GenBank/DDBJ whole genome shotgun (WGS) entry which is preliminary data.</text>
</comment>
<dbReference type="EMBL" id="JANPWB010000001">
    <property type="protein sequence ID" value="KAJ1213164.1"/>
    <property type="molecule type" value="Genomic_DNA"/>
</dbReference>
<dbReference type="Proteomes" id="UP001066276">
    <property type="component" value="Chromosome 1_1"/>
</dbReference>
<feature type="compositionally biased region" description="Polar residues" evidence="1">
    <location>
        <begin position="14"/>
        <end position="27"/>
    </location>
</feature>